<protein>
    <recommendedName>
        <fullName evidence="5">ATP-grasp domain-containing protein</fullName>
    </recommendedName>
</protein>
<reference evidence="6" key="2">
    <citation type="submission" date="2020-09" db="EMBL/GenBank/DDBJ databases">
        <authorList>
            <person name="Sun Q."/>
            <person name="Ohkuma M."/>
        </authorList>
    </citation>
    <scope>NUCLEOTIDE SEQUENCE</scope>
    <source>
        <strain evidence="6">JCM 4059</strain>
    </source>
</reference>
<dbReference type="InterPro" id="IPR013815">
    <property type="entry name" value="ATP_grasp_subdomain_1"/>
</dbReference>
<dbReference type="PANTHER" id="PTHR43585">
    <property type="entry name" value="FUMIPYRROLE BIOSYNTHESIS PROTEIN C"/>
    <property type="match status" value="1"/>
</dbReference>
<dbReference type="GO" id="GO:0005524">
    <property type="term" value="F:ATP binding"/>
    <property type="evidence" value="ECO:0007669"/>
    <property type="project" value="UniProtKB-UniRule"/>
</dbReference>
<dbReference type="RefSeq" id="WP_190130772.1">
    <property type="nucleotide sequence ID" value="NZ_BNBD01000007.1"/>
</dbReference>
<dbReference type="AlphaFoldDB" id="A0A919B5H0"/>
<evidence type="ECO:0000256" key="2">
    <source>
        <dbReference type="ARBA" id="ARBA00022741"/>
    </source>
</evidence>
<keyword evidence="2 4" id="KW-0547">Nucleotide-binding</keyword>
<proteinExistence type="predicted"/>
<dbReference type="Gene3D" id="3.30.470.20">
    <property type="entry name" value="ATP-grasp fold, B domain"/>
    <property type="match status" value="1"/>
</dbReference>
<dbReference type="EMBL" id="BNBD01000007">
    <property type="protein sequence ID" value="GHF52441.1"/>
    <property type="molecule type" value="Genomic_DNA"/>
</dbReference>
<dbReference type="GO" id="GO:0016874">
    <property type="term" value="F:ligase activity"/>
    <property type="evidence" value="ECO:0007669"/>
    <property type="project" value="UniProtKB-KW"/>
</dbReference>
<evidence type="ECO:0000256" key="3">
    <source>
        <dbReference type="ARBA" id="ARBA00022840"/>
    </source>
</evidence>
<dbReference type="PANTHER" id="PTHR43585:SF2">
    <property type="entry name" value="ATP-GRASP ENZYME FSQD"/>
    <property type="match status" value="1"/>
</dbReference>
<evidence type="ECO:0000313" key="7">
    <source>
        <dbReference type="Proteomes" id="UP000638313"/>
    </source>
</evidence>
<evidence type="ECO:0000313" key="6">
    <source>
        <dbReference type="EMBL" id="GHF52441.1"/>
    </source>
</evidence>
<comment type="caution">
    <text evidence="6">The sequence shown here is derived from an EMBL/GenBank/DDBJ whole genome shotgun (WGS) entry which is preliminary data.</text>
</comment>
<dbReference type="PROSITE" id="PS50975">
    <property type="entry name" value="ATP_GRASP"/>
    <property type="match status" value="1"/>
</dbReference>
<sequence>MARRIASPPHPGDLRVLYLGRQQEAVDALTRLGAAVTCVMQPTEREKALREGFGGALAVAGDHTCVEDVLGALADLGLAPEDFSLVCTEDEFAIVTAAVLDGRDGPAVAAALALRDKGLQKRLVRAAGIPTADWARFPDLTAVAGAVERGALRFPFVVKPPAGAGAQHTWVVAGREGPDGLDALLRRPGTPAGPWLAEAFVPGEELHVDGVVRDGRVLLASVSRYLHNVVDVHRGRLVASATLDDDAERDLIRAATDLTERSLAALGRTDGVFHLEAFHRDGVLTFGECAGRIGGGLILEAVRRKHGIDLYHEWAAAVLGRPSSVTGGGPGPVKDSFGWVNLAAPPGRIRELPSREALEARPGVVEGQLWAAPGEVVGDLSQGSHLLVAKALVQAPSEAAARSQLLDVAAWFGEELRVDPLDGTA</sequence>
<dbReference type="Gene3D" id="3.30.1490.20">
    <property type="entry name" value="ATP-grasp fold, A domain"/>
    <property type="match status" value="1"/>
</dbReference>
<keyword evidence="1" id="KW-0436">Ligase</keyword>
<dbReference type="InterPro" id="IPR011761">
    <property type="entry name" value="ATP-grasp"/>
</dbReference>
<dbReference type="GO" id="GO:0046872">
    <property type="term" value="F:metal ion binding"/>
    <property type="evidence" value="ECO:0007669"/>
    <property type="project" value="InterPro"/>
</dbReference>
<name>A0A919B5H0_9ACTN</name>
<evidence type="ECO:0000259" key="5">
    <source>
        <dbReference type="PROSITE" id="PS50975"/>
    </source>
</evidence>
<keyword evidence="3 4" id="KW-0067">ATP-binding</keyword>
<reference evidence="6" key="1">
    <citation type="journal article" date="2014" name="Int. J. Syst. Evol. Microbiol.">
        <title>Complete genome sequence of Corynebacterium casei LMG S-19264T (=DSM 44701T), isolated from a smear-ripened cheese.</title>
        <authorList>
            <consortium name="US DOE Joint Genome Institute (JGI-PGF)"/>
            <person name="Walter F."/>
            <person name="Albersmeier A."/>
            <person name="Kalinowski J."/>
            <person name="Ruckert C."/>
        </authorList>
    </citation>
    <scope>NUCLEOTIDE SEQUENCE</scope>
    <source>
        <strain evidence="6">JCM 4059</strain>
    </source>
</reference>
<dbReference type="InterPro" id="IPR052032">
    <property type="entry name" value="ATP-dep_AA_Ligase"/>
</dbReference>
<dbReference type="Proteomes" id="UP000638313">
    <property type="component" value="Unassembled WGS sequence"/>
</dbReference>
<feature type="domain" description="ATP-grasp" evidence="5">
    <location>
        <begin position="121"/>
        <end position="319"/>
    </location>
</feature>
<evidence type="ECO:0000256" key="1">
    <source>
        <dbReference type="ARBA" id="ARBA00022598"/>
    </source>
</evidence>
<keyword evidence="7" id="KW-1185">Reference proteome</keyword>
<gene>
    <name evidence="6" type="ORF">GCM10010218_37380</name>
</gene>
<dbReference type="SUPFAM" id="SSF56059">
    <property type="entry name" value="Glutathione synthetase ATP-binding domain-like"/>
    <property type="match status" value="1"/>
</dbReference>
<accession>A0A919B5H0</accession>
<evidence type="ECO:0000256" key="4">
    <source>
        <dbReference type="PROSITE-ProRule" id="PRU00409"/>
    </source>
</evidence>
<organism evidence="6 7">
    <name type="scientific">Streptomyces mashuensis</name>
    <dbReference type="NCBI Taxonomy" id="33904"/>
    <lineage>
        <taxon>Bacteria</taxon>
        <taxon>Bacillati</taxon>
        <taxon>Actinomycetota</taxon>
        <taxon>Actinomycetes</taxon>
        <taxon>Kitasatosporales</taxon>
        <taxon>Streptomycetaceae</taxon>
        <taxon>Streptomyces</taxon>
    </lineage>
</organism>